<organism evidence="2 3">
    <name type="scientific">Corchorus olitorius</name>
    <dbReference type="NCBI Taxonomy" id="93759"/>
    <lineage>
        <taxon>Eukaryota</taxon>
        <taxon>Viridiplantae</taxon>
        <taxon>Streptophyta</taxon>
        <taxon>Embryophyta</taxon>
        <taxon>Tracheophyta</taxon>
        <taxon>Spermatophyta</taxon>
        <taxon>Magnoliopsida</taxon>
        <taxon>eudicotyledons</taxon>
        <taxon>Gunneridae</taxon>
        <taxon>Pentapetalae</taxon>
        <taxon>rosids</taxon>
        <taxon>malvids</taxon>
        <taxon>Malvales</taxon>
        <taxon>Malvaceae</taxon>
        <taxon>Grewioideae</taxon>
        <taxon>Apeibeae</taxon>
        <taxon>Corchorus</taxon>
    </lineage>
</organism>
<evidence type="ECO:0000313" key="3">
    <source>
        <dbReference type="Proteomes" id="UP000187203"/>
    </source>
</evidence>
<dbReference type="Proteomes" id="UP000187203">
    <property type="component" value="Unassembled WGS sequence"/>
</dbReference>
<keyword evidence="1" id="KW-1133">Transmembrane helix</keyword>
<reference evidence="3" key="1">
    <citation type="submission" date="2013-09" db="EMBL/GenBank/DDBJ databases">
        <title>Corchorus olitorius genome sequencing.</title>
        <authorList>
            <person name="Alam M."/>
            <person name="Haque M.S."/>
            <person name="Islam M.S."/>
            <person name="Emdad E.M."/>
            <person name="Islam M.M."/>
            <person name="Ahmed B."/>
            <person name="Halim A."/>
            <person name="Hossen Q.M.M."/>
            <person name="Hossain M.Z."/>
            <person name="Ahmed R."/>
            <person name="Khan M.M."/>
            <person name="Islam R."/>
            <person name="Rashid M.M."/>
            <person name="Khan S.A."/>
            <person name="Rahman M.S."/>
            <person name="Alam M."/>
            <person name="Yahiya A.S."/>
            <person name="Khan M.S."/>
            <person name="Azam M.S."/>
            <person name="Haque T."/>
            <person name="Lashkar M.Z.H."/>
            <person name="Akhand A.I."/>
            <person name="Morshed G."/>
            <person name="Roy S."/>
            <person name="Uddin K.S."/>
            <person name="Rabeya T."/>
            <person name="Hossain A.S."/>
            <person name="Chowdhury A."/>
            <person name="Snigdha A.R."/>
            <person name="Mortoza M.S."/>
            <person name="Matin S.A."/>
            <person name="Hoque S.M.E."/>
            <person name="Islam M.K."/>
            <person name="Roy D.K."/>
            <person name="Haider R."/>
            <person name="Moosa M.M."/>
            <person name="Elias S.M."/>
            <person name="Hasan A.M."/>
            <person name="Jahan S."/>
            <person name="Shafiuddin M."/>
            <person name="Mahmood N."/>
            <person name="Shommy N.S."/>
        </authorList>
    </citation>
    <scope>NUCLEOTIDE SEQUENCE [LARGE SCALE GENOMIC DNA]</scope>
    <source>
        <strain evidence="3">cv. O-4</strain>
    </source>
</reference>
<comment type="caution">
    <text evidence="2">The sequence shown here is derived from an EMBL/GenBank/DDBJ whole genome shotgun (WGS) entry which is preliminary data.</text>
</comment>
<gene>
    <name evidence="2" type="ORF">COLO4_15513</name>
</gene>
<keyword evidence="1" id="KW-0812">Transmembrane</keyword>
<feature type="transmembrane region" description="Helical" evidence="1">
    <location>
        <begin position="131"/>
        <end position="149"/>
    </location>
</feature>
<sequence>MEYLNHFIFGQMRFVEVDKESDTICLGCLDLIYGPAFNLDFKCAMALFNDELVEADIQKAAAKRIIKKGIIHFSHIHPLTRCMSSSSTTDDFCRDKELEVGFTHNIFFGFDPSVIQILLIIAMLVRNKLRVSASIVVITNAVLTFTFHVPSTKLVLSSMFAILIIFYIWGRALLIRNGSLVVLVTKISMSTPFWVV</sequence>
<feature type="transmembrane region" description="Helical" evidence="1">
    <location>
        <begin position="155"/>
        <end position="174"/>
    </location>
</feature>
<dbReference type="EMBL" id="AWUE01015694">
    <property type="protein sequence ID" value="OMO96098.1"/>
    <property type="molecule type" value="Genomic_DNA"/>
</dbReference>
<accession>A0A1R3JML0</accession>
<dbReference type="OrthoDB" id="929503at2759"/>
<dbReference type="AlphaFoldDB" id="A0A1R3JML0"/>
<evidence type="ECO:0000313" key="2">
    <source>
        <dbReference type="EMBL" id="OMO96098.1"/>
    </source>
</evidence>
<feature type="transmembrane region" description="Helical" evidence="1">
    <location>
        <begin position="106"/>
        <end position="124"/>
    </location>
</feature>
<name>A0A1R3JML0_9ROSI</name>
<keyword evidence="1" id="KW-0472">Membrane</keyword>
<keyword evidence="3" id="KW-1185">Reference proteome</keyword>
<protein>
    <submittedName>
        <fullName evidence="2">Uncharacterized protein</fullName>
    </submittedName>
</protein>
<proteinExistence type="predicted"/>
<evidence type="ECO:0000256" key="1">
    <source>
        <dbReference type="SAM" id="Phobius"/>
    </source>
</evidence>